<sequence>MLARWSRKVVQRNASSFYLLRLRLSPYSSSSALQEAATSTSTESDSQHPGKLVFLSKPRALSIDPKSELGHYEPEFTGLSRFGLRLLGYYNKKSVHMRRARTLYSRIINIVESPSLYANFGLERSFHTTYAMLVLHMWLCLVRTKGEKPDGHDFGEALYVLFTEDLEKRVVAAGVRMLFSKWMRELEKIFYGAVKVYDEALKPDAPKDALVHALWRNVYADNDSPMPTGKEAIPVQSLAKYVRRETACLALTDKESIFSGNILFSTDKLWELEKAPK</sequence>
<dbReference type="InterPro" id="IPR021150">
    <property type="entry name" value="Ubiq_cyt_c_chap"/>
</dbReference>
<reference evidence="3" key="1">
    <citation type="submission" date="2021-01" db="EMBL/GenBank/DDBJ databases">
        <title>Adiantum capillus-veneris genome.</title>
        <authorList>
            <person name="Fang Y."/>
            <person name="Liao Q."/>
        </authorList>
    </citation>
    <scope>NUCLEOTIDE SEQUENCE</scope>
    <source>
        <strain evidence="3">H3</strain>
        <tissue evidence="3">Leaf</tissue>
    </source>
</reference>
<comment type="similarity">
    <text evidence="1">Belongs to the CBP3 family.</text>
</comment>
<evidence type="ECO:0000259" key="2">
    <source>
        <dbReference type="Pfam" id="PF03981"/>
    </source>
</evidence>
<dbReference type="PANTHER" id="PTHR12184:SF1">
    <property type="entry name" value="UBIQUINOL-CYTOCHROME-C REDUCTASE COMPLEX ASSEMBLY FACTOR 1"/>
    <property type="match status" value="1"/>
</dbReference>
<feature type="domain" description="Ubiquinol-cytochrome c chaperone" evidence="2">
    <location>
        <begin position="119"/>
        <end position="264"/>
    </location>
</feature>
<dbReference type="EMBL" id="JABFUD020000004">
    <property type="protein sequence ID" value="KAI5080682.1"/>
    <property type="molecule type" value="Genomic_DNA"/>
</dbReference>
<name>A0A9D4V845_ADICA</name>
<dbReference type="InterPro" id="IPR007129">
    <property type="entry name" value="Ubiqinol_cyt_c_chaperone_CPB3"/>
</dbReference>
<comment type="caution">
    <text evidence="3">The sequence shown here is derived from an EMBL/GenBank/DDBJ whole genome shotgun (WGS) entry which is preliminary data.</text>
</comment>
<dbReference type="AlphaFoldDB" id="A0A9D4V845"/>
<evidence type="ECO:0000256" key="1">
    <source>
        <dbReference type="ARBA" id="ARBA00006407"/>
    </source>
</evidence>
<dbReference type="PANTHER" id="PTHR12184">
    <property type="entry name" value="UBIQUINOL-CYTOCHROME C REDUCTASE COMPLEX ASSEMBLY FACTOR 1 FAMILY MEMBER"/>
    <property type="match status" value="1"/>
</dbReference>
<organism evidence="3 4">
    <name type="scientific">Adiantum capillus-veneris</name>
    <name type="common">Maidenhair fern</name>
    <dbReference type="NCBI Taxonomy" id="13818"/>
    <lineage>
        <taxon>Eukaryota</taxon>
        <taxon>Viridiplantae</taxon>
        <taxon>Streptophyta</taxon>
        <taxon>Embryophyta</taxon>
        <taxon>Tracheophyta</taxon>
        <taxon>Polypodiopsida</taxon>
        <taxon>Polypodiidae</taxon>
        <taxon>Polypodiales</taxon>
        <taxon>Pteridineae</taxon>
        <taxon>Pteridaceae</taxon>
        <taxon>Vittarioideae</taxon>
        <taxon>Adiantum</taxon>
    </lineage>
</organism>
<evidence type="ECO:0000313" key="4">
    <source>
        <dbReference type="Proteomes" id="UP000886520"/>
    </source>
</evidence>
<accession>A0A9D4V845</accession>
<dbReference type="GO" id="GO:0034551">
    <property type="term" value="P:mitochondrial respiratory chain complex III assembly"/>
    <property type="evidence" value="ECO:0007669"/>
    <property type="project" value="TreeGrafter"/>
</dbReference>
<dbReference type="Pfam" id="PF03981">
    <property type="entry name" value="Ubiq_cyt_C_chap"/>
    <property type="match status" value="1"/>
</dbReference>
<proteinExistence type="inferred from homology"/>
<dbReference type="GO" id="GO:0005739">
    <property type="term" value="C:mitochondrion"/>
    <property type="evidence" value="ECO:0007669"/>
    <property type="project" value="TreeGrafter"/>
</dbReference>
<protein>
    <recommendedName>
        <fullName evidence="2">Ubiquinol-cytochrome c chaperone domain-containing protein</fullName>
    </recommendedName>
</protein>
<gene>
    <name evidence="3" type="ORF">GOP47_0003865</name>
</gene>
<evidence type="ECO:0000313" key="3">
    <source>
        <dbReference type="EMBL" id="KAI5080682.1"/>
    </source>
</evidence>
<dbReference type="OrthoDB" id="10253878at2759"/>
<keyword evidence="4" id="KW-1185">Reference proteome</keyword>
<dbReference type="Proteomes" id="UP000886520">
    <property type="component" value="Chromosome 4"/>
</dbReference>